<dbReference type="AlphaFoldDB" id="A0A5B7DJ02"/>
<evidence type="ECO:0000256" key="1">
    <source>
        <dbReference type="SAM" id="MobiDB-lite"/>
    </source>
</evidence>
<name>A0A5B7DJ02_PORTR</name>
<keyword evidence="3" id="KW-1185">Reference proteome</keyword>
<sequence length="109" mass="12146">MCLVKDSETQACIFKRLGSQRDPTGALHSIRMCVLLVKEIYVTESRIRFEWRECDVGEYQEAVVLTNNKVQPATHTCSPLTRQAAAALRPSPTPPRPAAAHSAPFRPAR</sequence>
<dbReference type="EMBL" id="VSRR010000937">
    <property type="protein sequence ID" value="MPC21039.1"/>
    <property type="molecule type" value="Genomic_DNA"/>
</dbReference>
<protein>
    <submittedName>
        <fullName evidence="2">Uncharacterized protein</fullName>
    </submittedName>
</protein>
<proteinExistence type="predicted"/>
<reference evidence="2 3" key="1">
    <citation type="submission" date="2019-05" db="EMBL/GenBank/DDBJ databases">
        <title>Another draft genome of Portunus trituberculatus and its Hox gene families provides insights of decapod evolution.</title>
        <authorList>
            <person name="Jeong J.-H."/>
            <person name="Song I."/>
            <person name="Kim S."/>
            <person name="Choi T."/>
            <person name="Kim D."/>
            <person name="Ryu S."/>
            <person name="Kim W."/>
        </authorList>
    </citation>
    <scope>NUCLEOTIDE SEQUENCE [LARGE SCALE GENOMIC DNA]</scope>
    <source>
        <tissue evidence="2">Muscle</tissue>
    </source>
</reference>
<feature type="region of interest" description="Disordered" evidence="1">
    <location>
        <begin position="84"/>
        <end position="109"/>
    </location>
</feature>
<evidence type="ECO:0000313" key="2">
    <source>
        <dbReference type="EMBL" id="MPC21039.1"/>
    </source>
</evidence>
<gene>
    <name evidence="2" type="ORF">E2C01_014012</name>
</gene>
<accession>A0A5B7DJ02</accession>
<comment type="caution">
    <text evidence="2">The sequence shown here is derived from an EMBL/GenBank/DDBJ whole genome shotgun (WGS) entry which is preliminary data.</text>
</comment>
<feature type="compositionally biased region" description="Low complexity" evidence="1">
    <location>
        <begin position="98"/>
        <end position="109"/>
    </location>
</feature>
<organism evidence="2 3">
    <name type="scientific">Portunus trituberculatus</name>
    <name type="common">Swimming crab</name>
    <name type="synonym">Neptunus trituberculatus</name>
    <dbReference type="NCBI Taxonomy" id="210409"/>
    <lineage>
        <taxon>Eukaryota</taxon>
        <taxon>Metazoa</taxon>
        <taxon>Ecdysozoa</taxon>
        <taxon>Arthropoda</taxon>
        <taxon>Crustacea</taxon>
        <taxon>Multicrustacea</taxon>
        <taxon>Malacostraca</taxon>
        <taxon>Eumalacostraca</taxon>
        <taxon>Eucarida</taxon>
        <taxon>Decapoda</taxon>
        <taxon>Pleocyemata</taxon>
        <taxon>Brachyura</taxon>
        <taxon>Eubrachyura</taxon>
        <taxon>Portunoidea</taxon>
        <taxon>Portunidae</taxon>
        <taxon>Portuninae</taxon>
        <taxon>Portunus</taxon>
    </lineage>
</organism>
<dbReference type="Proteomes" id="UP000324222">
    <property type="component" value="Unassembled WGS sequence"/>
</dbReference>
<evidence type="ECO:0000313" key="3">
    <source>
        <dbReference type="Proteomes" id="UP000324222"/>
    </source>
</evidence>